<reference evidence="3" key="1">
    <citation type="journal article" date="2019" name="Int. J. Syst. Evol. Microbiol.">
        <title>The Global Catalogue of Microorganisms (GCM) 10K type strain sequencing project: providing services to taxonomists for standard genome sequencing and annotation.</title>
        <authorList>
            <consortium name="The Broad Institute Genomics Platform"/>
            <consortium name="The Broad Institute Genome Sequencing Center for Infectious Disease"/>
            <person name="Wu L."/>
            <person name="Ma J."/>
        </authorList>
    </citation>
    <scope>NUCLEOTIDE SEQUENCE [LARGE SCALE GENOMIC DNA]</scope>
    <source>
        <strain evidence="3">JCM 18303</strain>
    </source>
</reference>
<dbReference type="SUPFAM" id="SSF51735">
    <property type="entry name" value="NAD(P)-binding Rossmann-fold domains"/>
    <property type="match status" value="1"/>
</dbReference>
<keyword evidence="3" id="KW-1185">Reference proteome</keyword>
<dbReference type="Gene3D" id="3.90.25.10">
    <property type="entry name" value="UDP-galactose 4-epimerase, domain 1"/>
    <property type="match status" value="1"/>
</dbReference>
<gene>
    <name evidence="2" type="ORF">GCM10023321_56500</name>
</gene>
<proteinExistence type="predicted"/>
<name>A0ABP9QQL9_9PSEU</name>
<evidence type="ECO:0000313" key="2">
    <source>
        <dbReference type="EMBL" id="GAA5165895.1"/>
    </source>
</evidence>
<sequence>MILVTGATGHVGAELVRRLASAGAEPVRAMTRRPEAFTALPGVRVVRGDADDPASLCAAFHGVERAFLMSAEPVGGGGRRPTQLPRLVEAAVRAGVRHVVALSVYTGGGGGDVIAEWCGRIEGAVTDSGMDWTLLRPGRFMSNALHWAPMIQRGDDITIPFAHRPAASIDPADIAAVAALALTTDDHRGAAYQLSGPEAHTPAEELSVLAELLDRPLRAIDPPLDTVRAGMRRGGVTDEVFDAMVARTLGSDVGTELLPTVAELLGRPPGRFADWARTHLDQFR</sequence>
<dbReference type="EMBL" id="BAABJP010000031">
    <property type="protein sequence ID" value="GAA5165895.1"/>
    <property type="molecule type" value="Genomic_DNA"/>
</dbReference>
<dbReference type="InterPro" id="IPR036291">
    <property type="entry name" value="NAD(P)-bd_dom_sf"/>
</dbReference>
<dbReference type="Gene3D" id="3.40.50.720">
    <property type="entry name" value="NAD(P)-binding Rossmann-like Domain"/>
    <property type="match status" value="1"/>
</dbReference>
<dbReference type="InterPro" id="IPR016040">
    <property type="entry name" value="NAD(P)-bd_dom"/>
</dbReference>
<dbReference type="InterPro" id="IPR051604">
    <property type="entry name" value="Ergot_Alk_Oxidoreductase"/>
</dbReference>
<feature type="domain" description="NAD(P)-binding" evidence="1">
    <location>
        <begin position="6"/>
        <end position="183"/>
    </location>
</feature>
<dbReference type="Pfam" id="PF13460">
    <property type="entry name" value="NAD_binding_10"/>
    <property type="match status" value="1"/>
</dbReference>
<accession>A0ABP9QQL9</accession>
<organism evidence="2 3">
    <name type="scientific">Pseudonocardia eucalypti</name>
    <dbReference type="NCBI Taxonomy" id="648755"/>
    <lineage>
        <taxon>Bacteria</taxon>
        <taxon>Bacillati</taxon>
        <taxon>Actinomycetota</taxon>
        <taxon>Actinomycetes</taxon>
        <taxon>Pseudonocardiales</taxon>
        <taxon>Pseudonocardiaceae</taxon>
        <taxon>Pseudonocardia</taxon>
    </lineage>
</organism>
<comment type="caution">
    <text evidence="2">The sequence shown here is derived from an EMBL/GenBank/DDBJ whole genome shotgun (WGS) entry which is preliminary data.</text>
</comment>
<dbReference type="RefSeq" id="WP_185064933.1">
    <property type="nucleotide sequence ID" value="NZ_BAABJP010000031.1"/>
</dbReference>
<evidence type="ECO:0000259" key="1">
    <source>
        <dbReference type="Pfam" id="PF13460"/>
    </source>
</evidence>
<dbReference type="Proteomes" id="UP001428817">
    <property type="component" value="Unassembled WGS sequence"/>
</dbReference>
<dbReference type="PANTHER" id="PTHR43162:SF1">
    <property type="entry name" value="PRESTALK A DIFFERENTIATION PROTEIN A"/>
    <property type="match status" value="1"/>
</dbReference>
<evidence type="ECO:0000313" key="3">
    <source>
        <dbReference type="Proteomes" id="UP001428817"/>
    </source>
</evidence>
<dbReference type="PANTHER" id="PTHR43162">
    <property type="match status" value="1"/>
</dbReference>
<protein>
    <submittedName>
        <fullName evidence="2">NAD(P)H-binding protein</fullName>
    </submittedName>
</protein>